<accession>A0A4P9WPN8</accession>
<dbReference type="InterPro" id="IPR009081">
    <property type="entry name" value="PP-bd_ACP"/>
</dbReference>
<dbReference type="InterPro" id="IPR020806">
    <property type="entry name" value="PKS_PP-bd"/>
</dbReference>
<keyword evidence="1" id="KW-0596">Phosphopantetheine</keyword>
<dbReference type="Pfam" id="PF07993">
    <property type="entry name" value="NAD_binding_4"/>
    <property type="match status" value="1"/>
</dbReference>
<dbReference type="Pfam" id="PF00550">
    <property type="entry name" value="PP-binding"/>
    <property type="match status" value="1"/>
</dbReference>
<sequence length="396" mass="43183">MPLNPNGKIDKNALPFPDTALAPVPDPSTPDESNLSPLQLAIREIWARVLNIPASTISLPDNFFDLGGHSILATRLVFEIRKTLAVQVPLGLVYREPTIAGMAREVDFARGGDLNLERGTAETKRARSESQLNLAGLDAEVDYAAELEAVDDQTIAAAGLPPFSFPSLAPADHPVFFLTGATGFLGAFILDTLLRRYSGSKVVTLVRAPSPADALQRLRDNGERHLVWEEDWVTEGRVEALCGDLGSAKFGFDAEVWEGLAKEVDIIVHNGALVHWVYPYHKLYAPNVLGTLTSLRLATLHHLKPLHFISSTSVLDTDHYVRMLTLGDEGRVRESDDLEGSRRGLRSGYGQTKWVAEKLIMRARQRGVPATIVRPGYIVGESKSGGAFLIFAFGSG</sequence>
<dbReference type="EMBL" id="KZ994141">
    <property type="protein sequence ID" value="RKO93708.1"/>
    <property type="molecule type" value="Genomic_DNA"/>
</dbReference>
<gene>
    <name evidence="5" type="ORF">BDK51DRAFT_53131</name>
</gene>
<dbReference type="SUPFAM" id="SSF47336">
    <property type="entry name" value="ACP-like"/>
    <property type="match status" value="1"/>
</dbReference>
<dbReference type="PROSITE" id="PS00012">
    <property type="entry name" value="PHOSPHOPANTETHEINE"/>
    <property type="match status" value="1"/>
</dbReference>
<dbReference type="OrthoDB" id="329835at2759"/>
<evidence type="ECO:0000256" key="1">
    <source>
        <dbReference type="ARBA" id="ARBA00022450"/>
    </source>
</evidence>
<dbReference type="Proteomes" id="UP000269721">
    <property type="component" value="Unassembled WGS sequence"/>
</dbReference>
<dbReference type="CDD" id="cd05235">
    <property type="entry name" value="SDR_e1"/>
    <property type="match status" value="1"/>
</dbReference>
<evidence type="ECO:0000313" key="6">
    <source>
        <dbReference type="Proteomes" id="UP000269721"/>
    </source>
</evidence>
<protein>
    <submittedName>
        <fullName evidence="5">Male sterility protein-domain-containing protein</fullName>
    </submittedName>
</protein>
<evidence type="ECO:0000313" key="5">
    <source>
        <dbReference type="EMBL" id="RKO93708.1"/>
    </source>
</evidence>
<dbReference type="NCBIfam" id="TIGR01746">
    <property type="entry name" value="Thioester-redct"/>
    <property type="match status" value="1"/>
</dbReference>
<proteinExistence type="predicted"/>
<dbReference type="SUPFAM" id="SSF51735">
    <property type="entry name" value="NAD(P)-binding Rossmann-fold domains"/>
    <property type="match status" value="1"/>
</dbReference>
<feature type="region of interest" description="Disordered" evidence="3">
    <location>
        <begin position="1"/>
        <end position="34"/>
    </location>
</feature>
<evidence type="ECO:0000256" key="2">
    <source>
        <dbReference type="ARBA" id="ARBA00022553"/>
    </source>
</evidence>
<keyword evidence="6" id="KW-1185">Reference proteome</keyword>
<organism evidence="5 6">
    <name type="scientific">Blyttiomyces helicus</name>
    <dbReference type="NCBI Taxonomy" id="388810"/>
    <lineage>
        <taxon>Eukaryota</taxon>
        <taxon>Fungi</taxon>
        <taxon>Fungi incertae sedis</taxon>
        <taxon>Chytridiomycota</taxon>
        <taxon>Chytridiomycota incertae sedis</taxon>
        <taxon>Chytridiomycetes</taxon>
        <taxon>Chytridiomycetes incertae sedis</taxon>
        <taxon>Blyttiomyces</taxon>
    </lineage>
</organism>
<dbReference type="Gene3D" id="3.40.50.720">
    <property type="entry name" value="NAD(P)-binding Rossmann-like Domain"/>
    <property type="match status" value="1"/>
</dbReference>
<dbReference type="InterPro" id="IPR006162">
    <property type="entry name" value="Ppantetheine_attach_site"/>
</dbReference>
<evidence type="ECO:0000259" key="4">
    <source>
        <dbReference type="PROSITE" id="PS50075"/>
    </source>
</evidence>
<dbReference type="GO" id="GO:0031177">
    <property type="term" value="F:phosphopantetheine binding"/>
    <property type="evidence" value="ECO:0007669"/>
    <property type="project" value="InterPro"/>
</dbReference>
<dbReference type="Gene3D" id="1.10.1200.10">
    <property type="entry name" value="ACP-like"/>
    <property type="match status" value="1"/>
</dbReference>
<dbReference type="PANTHER" id="PTHR44845:SF1">
    <property type="entry name" value="L-2-AMINOADIPATE REDUCTASE"/>
    <property type="match status" value="1"/>
</dbReference>
<dbReference type="InterPro" id="IPR010080">
    <property type="entry name" value="Thioester_reductase-like_dom"/>
</dbReference>
<reference evidence="6" key="1">
    <citation type="journal article" date="2018" name="Nat. Microbiol.">
        <title>Leveraging single-cell genomics to expand the fungal tree of life.</title>
        <authorList>
            <person name="Ahrendt S.R."/>
            <person name="Quandt C.A."/>
            <person name="Ciobanu D."/>
            <person name="Clum A."/>
            <person name="Salamov A."/>
            <person name="Andreopoulos B."/>
            <person name="Cheng J.F."/>
            <person name="Woyke T."/>
            <person name="Pelin A."/>
            <person name="Henrissat B."/>
            <person name="Reynolds N.K."/>
            <person name="Benny G.L."/>
            <person name="Smith M.E."/>
            <person name="James T.Y."/>
            <person name="Grigoriev I.V."/>
        </authorList>
    </citation>
    <scope>NUCLEOTIDE SEQUENCE [LARGE SCALE GENOMIC DNA]</scope>
</reference>
<dbReference type="InterPro" id="IPR013120">
    <property type="entry name" value="FAR_NAD-bd"/>
</dbReference>
<dbReference type="PROSITE" id="PS50075">
    <property type="entry name" value="CARRIER"/>
    <property type="match status" value="1"/>
</dbReference>
<dbReference type="InterPro" id="IPR036736">
    <property type="entry name" value="ACP-like_sf"/>
</dbReference>
<feature type="domain" description="Carrier" evidence="4">
    <location>
        <begin position="33"/>
        <end position="110"/>
    </location>
</feature>
<name>A0A4P9WPN8_9FUNG</name>
<dbReference type="AlphaFoldDB" id="A0A4P9WPN8"/>
<evidence type="ECO:0000256" key="3">
    <source>
        <dbReference type="SAM" id="MobiDB-lite"/>
    </source>
</evidence>
<keyword evidence="2" id="KW-0597">Phosphoprotein</keyword>
<dbReference type="InterPro" id="IPR036291">
    <property type="entry name" value="NAD(P)-bd_dom_sf"/>
</dbReference>
<dbReference type="PANTHER" id="PTHR44845">
    <property type="entry name" value="CARRIER DOMAIN-CONTAINING PROTEIN"/>
    <property type="match status" value="1"/>
</dbReference>
<dbReference type="SMART" id="SM00823">
    <property type="entry name" value="PKS_PP"/>
    <property type="match status" value="1"/>
</dbReference>